<dbReference type="STRING" id="72359.L7JV47"/>
<dbReference type="Proteomes" id="UP000011185">
    <property type="component" value="Unassembled WGS sequence"/>
</dbReference>
<evidence type="ECO:0000256" key="2">
    <source>
        <dbReference type="SAM" id="MobiDB-lite"/>
    </source>
</evidence>
<evidence type="ECO:0000256" key="1">
    <source>
        <dbReference type="SAM" id="Coils"/>
    </source>
</evidence>
<keyword evidence="4" id="KW-1185">Reference proteome</keyword>
<feature type="coiled-coil region" evidence="1">
    <location>
        <begin position="374"/>
        <end position="422"/>
    </location>
</feature>
<accession>L7JV47</accession>
<feature type="coiled-coil region" evidence="1">
    <location>
        <begin position="214"/>
        <end position="241"/>
    </location>
</feature>
<feature type="coiled-coil region" evidence="1">
    <location>
        <begin position="315"/>
        <end position="349"/>
    </location>
</feature>
<protein>
    <submittedName>
        <fullName evidence="3">Uncharacterized protein</fullName>
    </submittedName>
</protein>
<reference evidence="3 4" key="1">
    <citation type="journal article" date="2012" name="PLoS Pathog.">
        <title>The genome of the obligate intracellular parasite Trachipleistophora hominis: new insights into microsporidian genome dynamics and reductive evolution.</title>
        <authorList>
            <person name="Heinz E."/>
            <person name="Williams T.A."/>
            <person name="Nakjang S."/>
            <person name="Noel C.J."/>
            <person name="Swan D.C."/>
            <person name="Goldberg A.V."/>
            <person name="Harris S.R."/>
            <person name="Weinmaier T."/>
            <person name="Markert S."/>
            <person name="Becher D."/>
            <person name="Bernhardt J."/>
            <person name="Dagan T."/>
            <person name="Hacker C."/>
            <person name="Lucocq J.M."/>
            <person name="Schweder T."/>
            <person name="Rattei T."/>
            <person name="Hall N."/>
            <person name="Hirt R.P."/>
            <person name="Embley T.M."/>
        </authorList>
    </citation>
    <scope>NUCLEOTIDE SEQUENCE [LARGE SCALE GENOMIC DNA]</scope>
</reference>
<dbReference type="HOGENOM" id="CLU_377312_0_0_1"/>
<dbReference type="OrthoDB" id="10400714at2759"/>
<organism evidence="3 4">
    <name type="scientific">Trachipleistophora hominis</name>
    <name type="common">Microsporidian parasite</name>
    <dbReference type="NCBI Taxonomy" id="72359"/>
    <lineage>
        <taxon>Eukaryota</taxon>
        <taxon>Fungi</taxon>
        <taxon>Fungi incertae sedis</taxon>
        <taxon>Microsporidia</taxon>
        <taxon>Pleistophoridae</taxon>
        <taxon>Trachipleistophora</taxon>
    </lineage>
</organism>
<feature type="coiled-coil region" evidence="1">
    <location>
        <begin position="489"/>
        <end position="652"/>
    </location>
</feature>
<dbReference type="OMA" id="YNIFAPS"/>
<evidence type="ECO:0000313" key="3">
    <source>
        <dbReference type="EMBL" id="ELQ75294.1"/>
    </source>
</evidence>
<keyword evidence="1" id="KW-0175">Coiled coil</keyword>
<name>L7JV47_TRAHO</name>
<feature type="compositionally biased region" description="Polar residues" evidence="2">
    <location>
        <begin position="165"/>
        <end position="179"/>
    </location>
</feature>
<feature type="coiled-coil region" evidence="1">
    <location>
        <begin position="678"/>
        <end position="705"/>
    </location>
</feature>
<feature type="coiled-coil region" evidence="1">
    <location>
        <begin position="47"/>
        <end position="81"/>
    </location>
</feature>
<dbReference type="AlphaFoldDB" id="L7JV47"/>
<dbReference type="EMBL" id="JH993974">
    <property type="protein sequence ID" value="ELQ75294.1"/>
    <property type="molecule type" value="Genomic_DNA"/>
</dbReference>
<proteinExistence type="predicted"/>
<feature type="region of interest" description="Disordered" evidence="2">
    <location>
        <begin position="159"/>
        <end position="181"/>
    </location>
</feature>
<dbReference type="InParanoid" id="L7JV47"/>
<dbReference type="VEuPathDB" id="MicrosporidiaDB:THOM_1791"/>
<evidence type="ECO:0000313" key="4">
    <source>
        <dbReference type="Proteomes" id="UP000011185"/>
    </source>
</evidence>
<gene>
    <name evidence="3" type="ORF">THOM_1791</name>
</gene>
<sequence>MYDLYANFPELLSFKPEIEGLSSSARDMIKKVVLTVHRRTNYYHFNYEKVKEENRNLWIQINNLKNENIRLLSKIEAVKRDGSAGLDDKHGDIRNEDAVAVPCGNGKTGNDRNAEYFTDEECIYDKGQDRVMIVTNDNEQDGNIEVKDVLGAQADNTCRSKRNEQGVSTNKRVSIGESNDSIHNKSIENNFLDSRASQDEGSFNTSFFSNPLTVINLQNTIYQLNRENNLLKEKNERLCREISFVLDDGMVNRAKKTVDQYVNDYYDVVGLLKNMCRLNDSLKNENIKVKASLILERKDRENMVSEHKKTLSEQIARLTRENTELVIVNERLSNELASAMDRCKLFERSNEECLNKCRFMEVENYDLKFKNNIYEGLERKLDEKNFELQTYEYRLGEKDKEIERLRERLKDKDDKIHSMLVKKPFRQVVLDYKQVFGELRENARGMTIKIREILALVEKMDEMSKTERANMRSIAESKEKLAAMYKDKADESLNRMERSDEQLRRCNERIRIMTVEIENLKKDEADAINKLNEVHEENANLKTKIDGLLVQKNTFVKNNQSQIMKLLEIERRENEKELQKYKKIAEDVDLGKIVNVKTLMKQLEESKNAVSSLENEKKNVNERFNQERARIEEYYTQELQNARAAIEDLNAKQQIYVTGFEKIRELLQNSLNTQVCDFEQLREVIVGLTERCNKLDDELKTKERSIENFKGIILKLRSVNEKMLKKIKE</sequence>